<evidence type="ECO:0000313" key="1">
    <source>
        <dbReference type="EMBL" id="BBA48438.1"/>
    </source>
</evidence>
<organism evidence="1 2">
    <name type="scientific">Bifidobacterium bifidum LMG 13195</name>
    <dbReference type="NCBI Taxonomy" id="1207542"/>
    <lineage>
        <taxon>Bacteria</taxon>
        <taxon>Bacillati</taxon>
        <taxon>Actinomycetota</taxon>
        <taxon>Actinomycetes</taxon>
        <taxon>Bifidobacteriales</taxon>
        <taxon>Bifidobacteriaceae</taxon>
        <taxon>Bifidobacterium</taxon>
    </lineage>
</organism>
<evidence type="ECO:0000313" key="2">
    <source>
        <dbReference type="Proteomes" id="UP000262177"/>
    </source>
</evidence>
<protein>
    <submittedName>
        <fullName evidence="1">Uncharacterized protein</fullName>
    </submittedName>
</protein>
<reference evidence="1 2" key="1">
    <citation type="journal article" date="2017" name="Biosci. Biotechnol. Biochem.">
        <title>Identification and characterization of a sulfoglycosidase from Bifidobacterium bifidum implicated in mucin glycan utilization.</title>
        <authorList>
            <person name="Katoh T."/>
            <person name="Maeshibu T."/>
            <person name="Kikkawa K."/>
            <person name="Gotoh A."/>
            <person name="Tomabechi Y."/>
            <person name="Nakamura M."/>
            <person name="Liao W.-H."/>
            <person name="Yamaguchi M."/>
            <person name="Ashida H."/>
            <person name="Yamamoto K."/>
            <person name="Katayama T."/>
        </authorList>
    </citation>
    <scope>NUCLEOTIDE SEQUENCE [LARGE SCALE GENOMIC DNA]</scope>
    <source>
        <strain evidence="1 2">JCM 7004</strain>
    </source>
</reference>
<dbReference type="EMBL" id="AP018131">
    <property type="protein sequence ID" value="BBA48438.1"/>
    <property type="molecule type" value="Genomic_DNA"/>
</dbReference>
<proteinExistence type="predicted"/>
<accession>A0A286TDY6</accession>
<dbReference type="Proteomes" id="UP000262177">
    <property type="component" value="Chromosome"/>
</dbReference>
<dbReference type="AlphaFoldDB" id="A0A286TDY6"/>
<gene>
    <name evidence="1" type="ORF">BBJK_02113</name>
</gene>
<name>A0A286TDY6_BIFBI</name>
<sequence length="157" mass="16332">MHGGVAGLGGTGDVVDDAGSAVGAGTKGASGITADDVLAAVQEVCGRGDPHSRVFAHLWNLVGAVAQGLRQLPAKEPQYALSVAWNACDVASRWQREALNNTDAGRAANDRLDTAMRLFDYASGSAASRDLPEFFAQVRAMRIEADSLAKVPPSTRP</sequence>